<organism evidence="1 2">
    <name type="scientific">Aspergillus costaricaensis CBS 115574</name>
    <dbReference type="NCBI Taxonomy" id="1448317"/>
    <lineage>
        <taxon>Eukaryota</taxon>
        <taxon>Fungi</taxon>
        <taxon>Dikarya</taxon>
        <taxon>Ascomycota</taxon>
        <taxon>Pezizomycotina</taxon>
        <taxon>Eurotiomycetes</taxon>
        <taxon>Eurotiomycetidae</taxon>
        <taxon>Eurotiales</taxon>
        <taxon>Aspergillaceae</taxon>
        <taxon>Aspergillus</taxon>
        <taxon>Aspergillus subgen. Circumdati</taxon>
    </lineage>
</organism>
<sequence length="98" mass="11258">MIGRMDKRGTGHGAHGTGLIYLSGRADGRHGTARYGFYLISPRACKHVWHIDQCYFIFSSIIVFVLMSIYLCPAILFLPYLLYMNVFATLFSFFRVLR</sequence>
<reference evidence="1" key="1">
    <citation type="submission" date="2018-02" db="EMBL/GenBank/DDBJ databases">
        <title>The genomes of Aspergillus section Nigri reveals drivers in fungal speciation.</title>
        <authorList>
            <consortium name="DOE Joint Genome Institute"/>
            <person name="Vesth T.C."/>
            <person name="Nybo J."/>
            <person name="Theobald S."/>
            <person name="Brandl J."/>
            <person name="Frisvad J.C."/>
            <person name="Nielsen K.F."/>
            <person name="Lyhne E.K."/>
            <person name="Kogle M.E."/>
            <person name="Kuo A."/>
            <person name="Riley R."/>
            <person name="Clum A."/>
            <person name="Nolan M."/>
            <person name="Lipzen A."/>
            <person name="Salamov A."/>
            <person name="Henrissat B."/>
            <person name="Wiebenga A."/>
            <person name="De vries R.P."/>
            <person name="Grigoriev I.V."/>
            <person name="Mortensen U.H."/>
            <person name="Andersen M.R."/>
            <person name="Baker S.E."/>
        </authorList>
    </citation>
    <scope>NUCLEOTIDE SEQUENCE</scope>
    <source>
        <strain evidence="1">CBS 115574</strain>
    </source>
</reference>
<protein>
    <submittedName>
        <fullName evidence="1">Uncharacterized protein</fullName>
    </submittedName>
</protein>
<name>A0ACD1HY40_9EURO</name>
<keyword evidence="2" id="KW-1185">Reference proteome</keyword>
<gene>
    <name evidence="1" type="ORF">BO79DRAFT_73386</name>
</gene>
<evidence type="ECO:0000313" key="2">
    <source>
        <dbReference type="Proteomes" id="UP000249748"/>
    </source>
</evidence>
<proteinExistence type="predicted"/>
<dbReference type="EMBL" id="KZ824596">
    <property type="protein sequence ID" value="RAK83174.1"/>
    <property type="molecule type" value="Genomic_DNA"/>
</dbReference>
<dbReference type="Proteomes" id="UP000249748">
    <property type="component" value="Unassembled WGS sequence"/>
</dbReference>
<accession>A0ACD1HY40</accession>
<evidence type="ECO:0000313" key="1">
    <source>
        <dbReference type="EMBL" id="RAK83174.1"/>
    </source>
</evidence>